<evidence type="ECO:0000256" key="4">
    <source>
        <dbReference type="ARBA" id="ARBA00023125"/>
    </source>
</evidence>
<dbReference type="InterPro" id="IPR013324">
    <property type="entry name" value="RNA_pol_sigma_r3/r4-like"/>
</dbReference>
<feature type="domain" description="RNA polymerase sigma factor 70 region 4 type 2" evidence="8">
    <location>
        <begin position="110"/>
        <end position="162"/>
    </location>
</feature>
<organism evidence="9 10">
    <name type="scientific">Rubrivirga marina</name>
    <dbReference type="NCBI Taxonomy" id="1196024"/>
    <lineage>
        <taxon>Bacteria</taxon>
        <taxon>Pseudomonadati</taxon>
        <taxon>Rhodothermota</taxon>
        <taxon>Rhodothermia</taxon>
        <taxon>Rhodothermales</taxon>
        <taxon>Rubricoccaceae</taxon>
        <taxon>Rubrivirga</taxon>
    </lineage>
</organism>
<feature type="domain" description="RNA polymerase sigma-70 region 2" evidence="7">
    <location>
        <begin position="25"/>
        <end position="84"/>
    </location>
</feature>
<keyword evidence="2 6" id="KW-0805">Transcription regulation</keyword>
<keyword evidence="10" id="KW-1185">Reference proteome</keyword>
<evidence type="ECO:0000313" key="10">
    <source>
        <dbReference type="Proteomes" id="UP000216339"/>
    </source>
</evidence>
<dbReference type="RefSeq" id="WP_095512598.1">
    <property type="nucleotide sequence ID" value="NZ_MQWD01000005.1"/>
</dbReference>
<dbReference type="PANTHER" id="PTHR43133">
    <property type="entry name" value="RNA POLYMERASE ECF-TYPE SIGMA FACTO"/>
    <property type="match status" value="1"/>
</dbReference>
<evidence type="ECO:0000256" key="5">
    <source>
        <dbReference type="ARBA" id="ARBA00023163"/>
    </source>
</evidence>
<name>A0A271IV92_9BACT</name>
<evidence type="ECO:0000256" key="3">
    <source>
        <dbReference type="ARBA" id="ARBA00023082"/>
    </source>
</evidence>
<keyword evidence="3 6" id="KW-0731">Sigma factor</keyword>
<dbReference type="InterPro" id="IPR014284">
    <property type="entry name" value="RNA_pol_sigma-70_dom"/>
</dbReference>
<evidence type="ECO:0000259" key="7">
    <source>
        <dbReference type="Pfam" id="PF04542"/>
    </source>
</evidence>
<dbReference type="OrthoDB" id="9795666at2"/>
<dbReference type="PROSITE" id="PS01063">
    <property type="entry name" value="SIGMA70_ECF"/>
    <property type="match status" value="1"/>
</dbReference>
<dbReference type="AlphaFoldDB" id="A0A271IV92"/>
<dbReference type="EMBL" id="MQWD01000005">
    <property type="protein sequence ID" value="PAP74635.1"/>
    <property type="molecule type" value="Genomic_DNA"/>
</dbReference>
<accession>A0A271IV92</accession>
<proteinExistence type="inferred from homology"/>
<dbReference type="InterPro" id="IPR013249">
    <property type="entry name" value="RNA_pol_sigma70_r4_t2"/>
</dbReference>
<keyword evidence="4 6" id="KW-0238">DNA-binding</keyword>
<dbReference type="Gene3D" id="1.10.1740.10">
    <property type="match status" value="1"/>
</dbReference>
<protein>
    <recommendedName>
        <fullName evidence="6">RNA polymerase sigma factor</fullName>
    </recommendedName>
</protein>
<reference evidence="9 10" key="1">
    <citation type="submission" date="2016-11" db="EMBL/GenBank/DDBJ databases">
        <title>Study of marine rhodopsin-containing bacteria.</title>
        <authorList>
            <person name="Yoshizawa S."/>
            <person name="Kumagai Y."/>
            <person name="Kogure K."/>
        </authorList>
    </citation>
    <scope>NUCLEOTIDE SEQUENCE [LARGE SCALE GENOMIC DNA]</scope>
    <source>
        <strain evidence="9 10">SAORIC-28</strain>
    </source>
</reference>
<dbReference type="Pfam" id="PF04542">
    <property type="entry name" value="Sigma70_r2"/>
    <property type="match status" value="1"/>
</dbReference>
<dbReference type="InterPro" id="IPR036388">
    <property type="entry name" value="WH-like_DNA-bd_sf"/>
</dbReference>
<dbReference type="GO" id="GO:0016987">
    <property type="term" value="F:sigma factor activity"/>
    <property type="evidence" value="ECO:0007669"/>
    <property type="project" value="UniProtKB-KW"/>
</dbReference>
<dbReference type="PANTHER" id="PTHR43133:SF8">
    <property type="entry name" value="RNA POLYMERASE SIGMA FACTOR HI_1459-RELATED"/>
    <property type="match status" value="1"/>
</dbReference>
<dbReference type="InterPro" id="IPR000838">
    <property type="entry name" value="RNA_pol_sigma70_ECF_CS"/>
</dbReference>
<dbReference type="GO" id="GO:0003677">
    <property type="term" value="F:DNA binding"/>
    <property type="evidence" value="ECO:0007669"/>
    <property type="project" value="UniProtKB-KW"/>
</dbReference>
<dbReference type="SUPFAM" id="SSF88946">
    <property type="entry name" value="Sigma2 domain of RNA polymerase sigma factors"/>
    <property type="match status" value="1"/>
</dbReference>
<comment type="similarity">
    <text evidence="1 6">Belongs to the sigma-70 factor family. ECF subfamily.</text>
</comment>
<evidence type="ECO:0000256" key="6">
    <source>
        <dbReference type="RuleBase" id="RU000716"/>
    </source>
</evidence>
<dbReference type="NCBIfam" id="TIGR02937">
    <property type="entry name" value="sigma70-ECF"/>
    <property type="match status" value="1"/>
</dbReference>
<evidence type="ECO:0000313" key="9">
    <source>
        <dbReference type="EMBL" id="PAP74635.1"/>
    </source>
</evidence>
<dbReference type="SUPFAM" id="SSF88659">
    <property type="entry name" value="Sigma3 and sigma4 domains of RNA polymerase sigma factors"/>
    <property type="match status" value="1"/>
</dbReference>
<sequence length="206" mass="22816">MTEPQTDAAPHALVEAHLVAGRAYLLAYVASRVNDPALAEDVVQDSLLRALRAAPDLRDEEKLVPWFRRIVQNAIADVYRRREREAASLERYRHEREGAVPPTEDEALCLCFQALLPTLKAEYRVLIEALELEGRDPDAVARELGITRGNLNVRRHRARRQLRERLEALCTACPDHGFHACDCPPAPGVSPGDRVGAAPAPPPSSP</sequence>
<keyword evidence="5 6" id="KW-0804">Transcription</keyword>
<gene>
    <name evidence="9" type="ORF">BSZ37_20885</name>
</gene>
<dbReference type="InterPro" id="IPR039425">
    <property type="entry name" value="RNA_pol_sigma-70-like"/>
</dbReference>
<dbReference type="Pfam" id="PF08281">
    <property type="entry name" value="Sigma70_r4_2"/>
    <property type="match status" value="1"/>
</dbReference>
<dbReference type="InterPro" id="IPR007627">
    <property type="entry name" value="RNA_pol_sigma70_r2"/>
</dbReference>
<dbReference type="GO" id="GO:0006352">
    <property type="term" value="P:DNA-templated transcription initiation"/>
    <property type="evidence" value="ECO:0007669"/>
    <property type="project" value="InterPro"/>
</dbReference>
<dbReference type="InterPro" id="IPR013325">
    <property type="entry name" value="RNA_pol_sigma_r2"/>
</dbReference>
<comment type="caution">
    <text evidence="9">The sequence shown here is derived from an EMBL/GenBank/DDBJ whole genome shotgun (WGS) entry which is preliminary data.</text>
</comment>
<evidence type="ECO:0000256" key="2">
    <source>
        <dbReference type="ARBA" id="ARBA00023015"/>
    </source>
</evidence>
<dbReference type="Gene3D" id="1.10.10.10">
    <property type="entry name" value="Winged helix-like DNA-binding domain superfamily/Winged helix DNA-binding domain"/>
    <property type="match status" value="1"/>
</dbReference>
<evidence type="ECO:0000256" key="1">
    <source>
        <dbReference type="ARBA" id="ARBA00010641"/>
    </source>
</evidence>
<dbReference type="Proteomes" id="UP000216339">
    <property type="component" value="Unassembled WGS sequence"/>
</dbReference>
<evidence type="ECO:0000259" key="8">
    <source>
        <dbReference type="Pfam" id="PF08281"/>
    </source>
</evidence>